<keyword evidence="2" id="KW-0808">Transferase</keyword>
<feature type="domain" description="Glycosyltransferase 2-like" evidence="1">
    <location>
        <begin position="71"/>
        <end position="226"/>
    </location>
</feature>
<dbReference type="Gene3D" id="3.90.550.10">
    <property type="entry name" value="Spore Coat Polysaccharide Biosynthesis Protein SpsA, Chain A"/>
    <property type="match status" value="2"/>
</dbReference>
<dbReference type="Proteomes" id="UP001207626">
    <property type="component" value="Unassembled WGS sequence"/>
</dbReference>
<proteinExistence type="predicted"/>
<dbReference type="Pfam" id="PF00535">
    <property type="entry name" value="Glycos_transf_2"/>
    <property type="match status" value="1"/>
</dbReference>
<dbReference type="InterPro" id="IPR001173">
    <property type="entry name" value="Glyco_trans_2-like"/>
</dbReference>
<name>A0ABT4DS97_9BACL</name>
<reference evidence="2 3" key="1">
    <citation type="submission" date="2022-05" db="EMBL/GenBank/DDBJ databases">
        <title>Genome Sequencing of Bee-Associated Microbes.</title>
        <authorList>
            <person name="Dunlap C."/>
        </authorList>
    </citation>
    <scope>NUCLEOTIDE SEQUENCE [LARGE SCALE GENOMIC DNA]</scope>
    <source>
        <strain evidence="2 3">NRRL NRS-1438</strain>
    </source>
</reference>
<evidence type="ECO:0000313" key="3">
    <source>
        <dbReference type="Proteomes" id="UP001207626"/>
    </source>
</evidence>
<keyword evidence="3" id="KW-1185">Reference proteome</keyword>
<accession>A0ABT4DS97</accession>
<keyword evidence="2" id="KW-0328">Glycosyltransferase</keyword>
<protein>
    <submittedName>
        <fullName evidence="2">Glycosyltransferase</fullName>
        <ecNumber evidence="2">2.4.-.-</ecNumber>
    </submittedName>
</protein>
<dbReference type="CDD" id="cd04184">
    <property type="entry name" value="GT2_RfbC_Mx_like"/>
    <property type="match status" value="1"/>
</dbReference>
<dbReference type="PANTHER" id="PTHR43685">
    <property type="entry name" value="GLYCOSYLTRANSFERASE"/>
    <property type="match status" value="1"/>
</dbReference>
<sequence length="571" mass="66699">MEKKVKKLLFLIKKGIFFLKNRGPKLFLYRLREYCTCSEKYKRVFFDDFTLEEEQIAFEKNREFVFNPCISVVVPVYNTREIFLKKMIESVLSQTYTNFELCLFNGGSDDPQVDSIIKGFCEQDSRIKYKSSDVNYGISKNTNEAIKLSTGQYIALLDHDDLLAPNALYECVKLINDKSPDFIYTDEDKISEDGVRHYDTHKKPDWSPDTLLSYNYICHFVVFKRSLIDEVGYIDSKYNGSQDFDYFLRITESITEIHHIPKVLYHWRSSDTSTASSIMFKKYALDASKDAIKDNLKRRWGGEVGVENSAFFGAYRVLYPLTIEHPVTIIAVGSWRSGDDFHDFYKKTKENTNYINKNYVFVNIVSPDSNDKNFEADCEIYNCERENIVKILNLIIKTATTKYIMFLDYSTKIRNKDWCKTLVSEMQMSHVGVVAPKILKTESKIQTYGIAINNKDIINIHYNQNKNYFGYFGRLKITQNVSAISGHAFLVNKDSLIEIGCFDDKFNYEFSIIDMCLSMRKAGYFTKVIPEELFLSRNRVNFDNQDQKTKLICKHRDSLSDNDRYYPIEML</sequence>
<dbReference type="SUPFAM" id="SSF53448">
    <property type="entry name" value="Nucleotide-diphospho-sugar transferases"/>
    <property type="match status" value="2"/>
</dbReference>
<dbReference type="EMBL" id="JAMDLW010000014">
    <property type="protein sequence ID" value="MCY9520240.1"/>
    <property type="molecule type" value="Genomic_DNA"/>
</dbReference>
<dbReference type="PANTHER" id="PTHR43685:SF2">
    <property type="entry name" value="GLYCOSYLTRANSFERASE 2-LIKE DOMAIN-CONTAINING PROTEIN"/>
    <property type="match status" value="1"/>
</dbReference>
<dbReference type="InterPro" id="IPR050834">
    <property type="entry name" value="Glycosyltransf_2"/>
</dbReference>
<evidence type="ECO:0000313" key="2">
    <source>
        <dbReference type="EMBL" id="MCY9520240.1"/>
    </source>
</evidence>
<organism evidence="2 3">
    <name type="scientific">Paenibacillus apiarius</name>
    <dbReference type="NCBI Taxonomy" id="46240"/>
    <lineage>
        <taxon>Bacteria</taxon>
        <taxon>Bacillati</taxon>
        <taxon>Bacillota</taxon>
        <taxon>Bacilli</taxon>
        <taxon>Bacillales</taxon>
        <taxon>Paenibacillaceae</taxon>
        <taxon>Paenibacillus</taxon>
    </lineage>
</organism>
<dbReference type="GO" id="GO:0016757">
    <property type="term" value="F:glycosyltransferase activity"/>
    <property type="evidence" value="ECO:0007669"/>
    <property type="project" value="UniProtKB-KW"/>
</dbReference>
<dbReference type="EC" id="2.4.-.-" evidence="2"/>
<comment type="caution">
    <text evidence="2">The sequence shown here is derived from an EMBL/GenBank/DDBJ whole genome shotgun (WGS) entry which is preliminary data.</text>
</comment>
<dbReference type="InterPro" id="IPR029044">
    <property type="entry name" value="Nucleotide-diphossugar_trans"/>
</dbReference>
<gene>
    <name evidence="2" type="ORF">M5X09_11200</name>
</gene>
<evidence type="ECO:0000259" key="1">
    <source>
        <dbReference type="Pfam" id="PF00535"/>
    </source>
</evidence>
<dbReference type="RefSeq" id="WP_087434064.1">
    <property type="nucleotide sequence ID" value="NZ_JAMDLV010000097.1"/>
</dbReference>